<dbReference type="PROSITE" id="PS00086">
    <property type="entry name" value="CYTOCHROME_P450"/>
    <property type="match status" value="1"/>
</dbReference>
<dbReference type="GO" id="GO:0005506">
    <property type="term" value="F:iron ion binding"/>
    <property type="evidence" value="ECO:0007669"/>
    <property type="project" value="InterPro"/>
</dbReference>
<keyword evidence="3 6" id="KW-0560">Oxidoreductase</keyword>
<evidence type="ECO:0000256" key="4">
    <source>
        <dbReference type="ARBA" id="ARBA00023004"/>
    </source>
</evidence>
<dbReference type="GO" id="GO:0004497">
    <property type="term" value="F:monooxygenase activity"/>
    <property type="evidence" value="ECO:0007669"/>
    <property type="project" value="UniProtKB-KW"/>
</dbReference>
<organism evidence="8 9">
    <name type="scientific">Coemansia asiatica</name>
    <dbReference type="NCBI Taxonomy" id="1052880"/>
    <lineage>
        <taxon>Eukaryota</taxon>
        <taxon>Fungi</taxon>
        <taxon>Fungi incertae sedis</taxon>
        <taxon>Zoopagomycota</taxon>
        <taxon>Kickxellomycotina</taxon>
        <taxon>Kickxellomycetes</taxon>
        <taxon>Kickxellales</taxon>
        <taxon>Kickxellaceae</taxon>
        <taxon>Coemansia</taxon>
    </lineage>
</organism>
<name>A0A9W7XR77_9FUNG</name>
<evidence type="ECO:0008006" key="10">
    <source>
        <dbReference type="Google" id="ProtNLM"/>
    </source>
</evidence>
<evidence type="ECO:0000256" key="3">
    <source>
        <dbReference type="ARBA" id="ARBA00023002"/>
    </source>
</evidence>
<feature type="binding site" description="axial binding residue" evidence="5">
    <location>
        <position position="467"/>
    </location>
    <ligand>
        <name>heme</name>
        <dbReference type="ChEBI" id="CHEBI:30413"/>
    </ligand>
    <ligandPart>
        <name>Fe</name>
        <dbReference type="ChEBI" id="CHEBI:18248"/>
    </ligandPart>
</feature>
<evidence type="ECO:0000313" key="8">
    <source>
        <dbReference type="EMBL" id="KAJ1647805.1"/>
    </source>
</evidence>
<keyword evidence="7" id="KW-0812">Transmembrane</keyword>
<dbReference type="InterPro" id="IPR050121">
    <property type="entry name" value="Cytochrome_P450_monoxygenase"/>
</dbReference>
<dbReference type="Pfam" id="PF00067">
    <property type="entry name" value="p450"/>
    <property type="match status" value="1"/>
</dbReference>
<keyword evidence="6" id="KW-0503">Monooxygenase</keyword>
<dbReference type="Gene3D" id="1.10.630.10">
    <property type="entry name" value="Cytochrome P450"/>
    <property type="match status" value="1"/>
</dbReference>
<reference evidence="8" key="1">
    <citation type="submission" date="2022-07" db="EMBL/GenBank/DDBJ databases">
        <title>Phylogenomic reconstructions and comparative analyses of Kickxellomycotina fungi.</title>
        <authorList>
            <person name="Reynolds N.K."/>
            <person name="Stajich J.E."/>
            <person name="Barry K."/>
            <person name="Grigoriev I.V."/>
            <person name="Crous P."/>
            <person name="Smith M.E."/>
        </authorList>
    </citation>
    <scope>NUCLEOTIDE SEQUENCE</scope>
    <source>
        <strain evidence="8">NBRC 105413</strain>
    </source>
</reference>
<proteinExistence type="inferred from homology"/>
<feature type="transmembrane region" description="Helical" evidence="7">
    <location>
        <begin position="31"/>
        <end position="54"/>
    </location>
</feature>
<comment type="similarity">
    <text evidence="6">Belongs to the cytochrome P450 family.</text>
</comment>
<dbReference type="PANTHER" id="PTHR24305:SF235">
    <property type="entry name" value="CYTOCHROME P450 MONOOXYGENASE APDB-RELATED"/>
    <property type="match status" value="1"/>
</dbReference>
<evidence type="ECO:0000256" key="7">
    <source>
        <dbReference type="SAM" id="Phobius"/>
    </source>
</evidence>
<dbReference type="InterPro" id="IPR017972">
    <property type="entry name" value="Cyt_P450_CS"/>
</dbReference>
<evidence type="ECO:0000256" key="1">
    <source>
        <dbReference type="ARBA" id="ARBA00001971"/>
    </source>
</evidence>
<dbReference type="Proteomes" id="UP001145021">
    <property type="component" value="Unassembled WGS sequence"/>
</dbReference>
<keyword evidence="4 5" id="KW-0408">Iron</keyword>
<dbReference type="PRINTS" id="PR00463">
    <property type="entry name" value="EP450I"/>
</dbReference>
<keyword evidence="2 5" id="KW-0479">Metal-binding</keyword>
<evidence type="ECO:0000256" key="5">
    <source>
        <dbReference type="PIRSR" id="PIRSR602401-1"/>
    </source>
</evidence>
<dbReference type="GO" id="GO:0020037">
    <property type="term" value="F:heme binding"/>
    <property type="evidence" value="ECO:0007669"/>
    <property type="project" value="InterPro"/>
</dbReference>
<comment type="caution">
    <text evidence="8">The sequence shown here is derived from an EMBL/GenBank/DDBJ whole genome shotgun (WGS) entry which is preliminary data.</text>
</comment>
<sequence>MQAALTQLNMSLSSSIRSRLVDSVPTIDWRLYLLTLLGALAVHIVYKIYVALYISPLRRIPGSLLSRITWTRLKTHVAIGKMAYLGKQDYARYGDIYVCAPNAVSISNPNDIRLLLNNPTVPKGHFYNILRFTGIDNTVSTQDMDLANSRRRQMGPYFNPTYLAKMEKTIMQRGILSVKDKWDRLIAQSSDGVVEVNYSHDFLFASFDTIGTLIYGRQIKELQTNDAATAKWIDTTVTYLGMRSMLQLLPKFPLSLIEWPWDKRYKTLSVYIHESINARREYLAGLAETDGQFKKPTDLLQAFIDAEDPESKVRMSHSQIHGECVLMMLAGADTIAHTVAWTVHLLTLYPAHYKRAVAEVRSKFAAEHLISYSECRTQLPFVEACLYESLRLAPVTGGLLPRMSPKGGVVIQGHFIPEGTMIFVNFASANHHSSSWERPFQFDPTRFLADSELRHNVLTFSSGKRICPGRHLAWWEMLTVLANILKDYDWELPADLTHLGPGVLDEHGYPRQMDSQQFIVVKPANVERDCRLVITKRKEN</sequence>
<comment type="cofactor">
    <cofactor evidence="1 5">
        <name>heme</name>
        <dbReference type="ChEBI" id="CHEBI:30413"/>
    </cofactor>
</comment>
<dbReference type="SUPFAM" id="SSF48264">
    <property type="entry name" value="Cytochrome P450"/>
    <property type="match status" value="1"/>
</dbReference>
<dbReference type="PRINTS" id="PR00385">
    <property type="entry name" value="P450"/>
</dbReference>
<protein>
    <recommendedName>
        <fullName evidence="10">Cytochrome P450</fullName>
    </recommendedName>
</protein>
<dbReference type="InterPro" id="IPR001128">
    <property type="entry name" value="Cyt_P450"/>
</dbReference>
<dbReference type="InterPro" id="IPR036396">
    <property type="entry name" value="Cyt_P450_sf"/>
</dbReference>
<keyword evidence="7" id="KW-1133">Transmembrane helix</keyword>
<keyword evidence="7" id="KW-0472">Membrane</keyword>
<dbReference type="EMBL" id="JANBOH010000019">
    <property type="protein sequence ID" value="KAJ1647805.1"/>
    <property type="molecule type" value="Genomic_DNA"/>
</dbReference>
<dbReference type="InterPro" id="IPR002401">
    <property type="entry name" value="Cyt_P450_E_grp-I"/>
</dbReference>
<accession>A0A9W7XR77</accession>
<gene>
    <name evidence="8" type="ORF">LPJ64_000839</name>
</gene>
<evidence type="ECO:0000256" key="2">
    <source>
        <dbReference type="ARBA" id="ARBA00022723"/>
    </source>
</evidence>
<dbReference type="AlphaFoldDB" id="A0A9W7XR77"/>
<dbReference type="PANTHER" id="PTHR24305">
    <property type="entry name" value="CYTOCHROME P450"/>
    <property type="match status" value="1"/>
</dbReference>
<dbReference type="GO" id="GO:0016705">
    <property type="term" value="F:oxidoreductase activity, acting on paired donors, with incorporation or reduction of molecular oxygen"/>
    <property type="evidence" value="ECO:0007669"/>
    <property type="project" value="InterPro"/>
</dbReference>
<dbReference type="GO" id="GO:0044550">
    <property type="term" value="P:secondary metabolite biosynthetic process"/>
    <property type="evidence" value="ECO:0007669"/>
    <property type="project" value="UniProtKB-ARBA"/>
</dbReference>
<evidence type="ECO:0000313" key="9">
    <source>
        <dbReference type="Proteomes" id="UP001145021"/>
    </source>
</evidence>
<evidence type="ECO:0000256" key="6">
    <source>
        <dbReference type="RuleBase" id="RU000461"/>
    </source>
</evidence>
<keyword evidence="9" id="KW-1185">Reference proteome</keyword>
<keyword evidence="5 6" id="KW-0349">Heme</keyword>